<evidence type="ECO:0000313" key="6">
    <source>
        <dbReference type="Proteomes" id="UP000552709"/>
    </source>
</evidence>
<gene>
    <name evidence="5" type="ORF">HNQ08_000492</name>
</gene>
<evidence type="ECO:0000256" key="3">
    <source>
        <dbReference type="ARBA" id="ARBA00022679"/>
    </source>
</evidence>
<evidence type="ECO:0000313" key="5">
    <source>
        <dbReference type="EMBL" id="MBB5361421.1"/>
    </source>
</evidence>
<proteinExistence type="inferred from homology"/>
<dbReference type="CDD" id="cd04186">
    <property type="entry name" value="GT_2_like_c"/>
    <property type="match status" value="1"/>
</dbReference>
<dbReference type="SUPFAM" id="SSF53448">
    <property type="entry name" value="Nucleotide-diphospho-sugar transferases"/>
    <property type="match status" value="1"/>
</dbReference>
<dbReference type="Proteomes" id="UP000552709">
    <property type="component" value="Unassembled WGS sequence"/>
</dbReference>
<dbReference type="GO" id="GO:0016757">
    <property type="term" value="F:glycosyltransferase activity"/>
    <property type="evidence" value="ECO:0007669"/>
    <property type="project" value="UniProtKB-KW"/>
</dbReference>
<comment type="similarity">
    <text evidence="1">Belongs to the glycosyltransferase 2 family.</text>
</comment>
<dbReference type="PANTHER" id="PTHR43179">
    <property type="entry name" value="RHAMNOSYLTRANSFERASE WBBL"/>
    <property type="match status" value="1"/>
</dbReference>
<reference evidence="5 6" key="1">
    <citation type="submission" date="2020-08" db="EMBL/GenBank/DDBJ databases">
        <title>Genomic Encyclopedia of Type Strains, Phase IV (KMG-IV): sequencing the most valuable type-strain genomes for metagenomic binning, comparative biology and taxonomic classification.</title>
        <authorList>
            <person name="Goeker M."/>
        </authorList>
    </citation>
    <scope>NUCLEOTIDE SEQUENCE [LARGE SCALE GENOMIC DNA]</scope>
    <source>
        <strain evidence="5 6">DSM 27939</strain>
    </source>
</reference>
<name>A0A7W8JTB7_9DEIO</name>
<accession>A0A7W8JTB7</accession>
<keyword evidence="2" id="KW-0328">Glycosyltransferase</keyword>
<organism evidence="5 6">
    <name type="scientific">Deinococcus humi</name>
    <dbReference type="NCBI Taxonomy" id="662880"/>
    <lineage>
        <taxon>Bacteria</taxon>
        <taxon>Thermotogati</taxon>
        <taxon>Deinococcota</taxon>
        <taxon>Deinococci</taxon>
        <taxon>Deinococcales</taxon>
        <taxon>Deinococcaceae</taxon>
        <taxon>Deinococcus</taxon>
    </lineage>
</organism>
<dbReference type="PANTHER" id="PTHR43179:SF12">
    <property type="entry name" value="GALACTOFURANOSYLTRANSFERASE GLFT2"/>
    <property type="match status" value="1"/>
</dbReference>
<dbReference type="Gene3D" id="3.90.550.10">
    <property type="entry name" value="Spore Coat Polysaccharide Biosynthesis Protein SpsA, Chain A"/>
    <property type="match status" value="1"/>
</dbReference>
<dbReference type="AlphaFoldDB" id="A0A7W8JTB7"/>
<evidence type="ECO:0000256" key="2">
    <source>
        <dbReference type="ARBA" id="ARBA00022676"/>
    </source>
</evidence>
<dbReference type="RefSeq" id="WP_184127499.1">
    <property type="nucleotide sequence ID" value="NZ_JACHFL010000001.1"/>
</dbReference>
<dbReference type="EMBL" id="JACHFL010000001">
    <property type="protein sequence ID" value="MBB5361421.1"/>
    <property type="molecule type" value="Genomic_DNA"/>
</dbReference>
<evidence type="ECO:0000256" key="1">
    <source>
        <dbReference type="ARBA" id="ARBA00006739"/>
    </source>
</evidence>
<sequence length="285" mass="32253">MKTEPFVSIIMLNWNGWEYTIECLRSLERITYKNYKIVLIDNASTDSSIERIKSLFPNLEIIKSSSNLGFGGGNNIGIRRSIEDNSDYVWLLNNDTTVCTDALTKLVEMAESDPKIGAVGSLIVDSDFPYGVQAWGGGKVSFIFGRAWHLKKPDNIDYLTAASVLIRTSIVETLEGFDSGFFMYWEDVDLSIRIRKLGFSLAVADLSRVYHKESSSLGKKSPLMDAYYNYSATRFFKKHSKIAEIPILFGSLGRTFKRIYEGDYQRAKIVIFETKKALSDNIYVA</sequence>
<dbReference type="InterPro" id="IPR001173">
    <property type="entry name" value="Glyco_trans_2-like"/>
</dbReference>
<evidence type="ECO:0000259" key="4">
    <source>
        <dbReference type="Pfam" id="PF00535"/>
    </source>
</evidence>
<protein>
    <submittedName>
        <fullName evidence="5">GT2 family glycosyltransferase</fullName>
    </submittedName>
</protein>
<dbReference type="InterPro" id="IPR029044">
    <property type="entry name" value="Nucleotide-diphossugar_trans"/>
</dbReference>
<feature type="domain" description="Glycosyltransferase 2-like" evidence="4">
    <location>
        <begin position="8"/>
        <end position="129"/>
    </location>
</feature>
<dbReference type="Pfam" id="PF00535">
    <property type="entry name" value="Glycos_transf_2"/>
    <property type="match status" value="1"/>
</dbReference>
<keyword evidence="3 5" id="KW-0808">Transferase</keyword>
<keyword evidence="6" id="KW-1185">Reference proteome</keyword>
<comment type="caution">
    <text evidence="5">The sequence shown here is derived from an EMBL/GenBank/DDBJ whole genome shotgun (WGS) entry which is preliminary data.</text>
</comment>